<organism evidence="1">
    <name type="scientific">Arundo donax</name>
    <name type="common">Giant reed</name>
    <name type="synonym">Donax arundinaceus</name>
    <dbReference type="NCBI Taxonomy" id="35708"/>
    <lineage>
        <taxon>Eukaryota</taxon>
        <taxon>Viridiplantae</taxon>
        <taxon>Streptophyta</taxon>
        <taxon>Embryophyta</taxon>
        <taxon>Tracheophyta</taxon>
        <taxon>Spermatophyta</taxon>
        <taxon>Magnoliopsida</taxon>
        <taxon>Liliopsida</taxon>
        <taxon>Poales</taxon>
        <taxon>Poaceae</taxon>
        <taxon>PACMAD clade</taxon>
        <taxon>Arundinoideae</taxon>
        <taxon>Arundineae</taxon>
        <taxon>Arundo</taxon>
    </lineage>
</organism>
<dbReference type="AlphaFoldDB" id="A0A0A9EBV5"/>
<reference evidence="1" key="1">
    <citation type="submission" date="2014-09" db="EMBL/GenBank/DDBJ databases">
        <authorList>
            <person name="Magalhaes I.L.F."/>
            <person name="Oliveira U."/>
            <person name="Santos F.R."/>
            <person name="Vidigal T.H.D.A."/>
            <person name="Brescovit A.D."/>
            <person name="Santos A.J."/>
        </authorList>
    </citation>
    <scope>NUCLEOTIDE SEQUENCE</scope>
    <source>
        <tissue evidence="1">Shoot tissue taken approximately 20 cm above the soil surface</tissue>
    </source>
</reference>
<reference evidence="1" key="2">
    <citation type="journal article" date="2015" name="Data Brief">
        <title>Shoot transcriptome of the giant reed, Arundo donax.</title>
        <authorList>
            <person name="Barrero R.A."/>
            <person name="Guerrero F.D."/>
            <person name="Moolhuijzen P."/>
            <person name="Goolsby J.A."/>
            <person name="Tidwell J."/>
            <person name="Bellgard S.E."/>
            <person name="Bellgard M.I."/>
        </authorList>
    </citation>
    <scope>NUCLEOTIDE SEQUENCE</scope>
    <source>
        <tissue evidence="1">Shoot tissue taken approximately 20 cm above the soil surface</tissue>
    </source>
</reference>
<evidence type="ECO:0000313" key="1">
    <source>
        <dbReference type="EMBL" id="JAD97516.1"/>
    </source>
</evidence>
<proteinExistence type="predicted"/>
<protein>
    <submittedName>
        <fullName evidence="1">Uncharacterized protein</fullName>
    </submittedName>
</protein>
<accession>A0A0A9EBV5</accession>
<dbReference type="EMBL" id="GBRH01200379">
    <property type="protein sequence ID" value="JAD97516.1"/>
    <property type="molecule type" value="Transcribed_RNA"/>
</dbReference>
<name>A0A0A9EBV5_ARUDO</name>
<sequence length="52" mass="6107">MIETHGQCYHSQFSFINGLNFNSSLNIMCLVLQRKFSPRALMKNSLEEHIMF</sequence>